<dbReference type="EMBL" id="JAGEPF010000031">
    <property type="protein sequence ID" value="MBO2463882.1"/>
    <property type="molecule type" value="Genomic_DNA"/>
</dbReference>
<protein>
    <submittedName>
        <fullName evidence="1">Uncharacterized protein</fullName>
    </submittedName>
</protein>
<keyword evidence="2" id="KW-1185">Reference proteome</keyword>
<evidence type="ECO:0000313" key="2">
    <source>
        <dbReference type="Proteomes" id="UP000680206"/>
    </source>
</evidence>
<dbReference type="Proteomes" id="UP000680206">
    <property type="component" value="Unassembled WGS sequence"/>
</dbReference>
<organism evidence="1 2">
    <name type="scientific">Actinomadura violacea</name>
    <dbReference type="NCBI Taxonomy" id="2819934"/>
    <lineage>
        <taxon>Bacteria</taxon>
        <taxon>Bacillati</taxon>
        <taxon>Actinomycetota</taxon>
        <taxon>Actinomycetes</taxon>
        <taxon>Streptosporangiales</taxon>
        <taxon>Thermomonosporaceae</taxon>
        <taxon>Actinomadura</taxon>
    </lineage>
</organism>
<comment type="caution">
    <text evidence="1">The sequence shown here is derived from an EMBL/GenBank/DDBJ whole genome shotgun (WGS) entry which is preliminary data.</text>
</comment>
<gene>
    <name evidence="1" type="ORF">J4709_40570</name>
</gene>
<evidence type="ECO:0000313" key="1">
    <source>
        <dbReference type="EMBL" id="MBO2463882.1"/>
    </source>
</evidence>
<dbReference type="RefSeq" id="WP_208249877.1">
    <property type="nucleotide sequence ID" value="NZ_JAGEPF010000031.1"/>
</dbReference>
<accession>A0ABS3S4G9</accession>
<proteinExistence type="predicted"/>
<name>A0ABS3S4G9_9ACTN</name>
<reference evidence="1 2" key="1">
    <citation type="submission" date="2021-03" db="EMBL/GenBank/DDBJ databases">
        <title>Actinomadura violae sp. nov., isolated from lichen in Thailand.</title>
        <authorList>
            <person name="Kanchanasin P."/>
            <person name="Saeng-In P."/>
            <person name="Phongsopitanun W."/>
            <person name="Yuki M."/>
            <person name="Kudo T."/>
            <person name="Ohkuma M."/>
            <person name="Tanasupawat S."/>
        </authorList>
    </citation>
    <scope>NUCLEOTIDE SEQUENCE [LARGE SCALE GENOMIC DNA]</scope>
    <source>
        <strain evidence="1 2">LCR2-06</strain>
    </source>
</reference>
<sequence>MTEVESVDHWPAGAAMGTLVAVAQRELAVRWARLLRLHFEFKRLGASTRVRWPRNGRWRLRVRRDNWSETVMCAGADGVYAYITAHGRLLGTAGEVRYVARLLLWMVKRRQQ</sequence>